<comment type="caution">
    <text evidence="1">The sequence shown here is derived from an EMBL/GenBank/DDBJ whole genome shotgun (WGS) entry which is preliminary data.</text>
</comment>
<accession>A0ABV2L3G2</accession>
<evidence type="ECO:0000313" key="1">
    <source>
        <dbReference type="EMBL" id="MET3691336.1"/>
    </source>
</evidence>
<dbReference type="Proteomes" id="UP001549145">
    <property type="component" value="Unassembled WGS sequence"/>
</dbReference>
<evidence type="ECO:0000313" key="2">
    <source>
        <dbReference type="Proteomes" id="UP001549145"/>
    </source>
</evidence>
<sequence>MSERDGRIGPAAASTAASCAEVLSPEGHLDEALRRAFWQSLNRAPLPAMTALEVAARVVGALYRQVARAHEGADGCRCGWEPDPDCDLIVLEANLAAALLHPPEPDLARMVTLGHA</sequence>
<proteinExistence type="predicted"/>
<dbReference type="EMBL" id="JBEPMM010000001">
    <property type="protein sequence ID" value="MET3691336.1"/>
    <property type="molecule type" value="Genomic_DNA"/>
</dbReference>
<dbReference type="RefSeq" id="WP_238280084.1">
    <property type="nucleotide sequence ID" value="NZ_BPQL01000074.1"/>
</dbReference>
<protein>
    <submittedName>
        <fullName evidence="1">Uncharacterized protein</fullName>
    </submittedName>
</protein>
<reference evidence="1 2" key="1">
    <citation type="submission" date="2024-06" db="EMBL/GenBank/DDBJ databases">
        <title>Genomic Encyclopedia of Type Strains, Phase IV (KMG-IV): sequencing the most valuable type-strain genomes for metagenomic binning, comparative biology and taxonomic classification.</title>
        <authorList>
            <person name="Goeker M."/>
        </authorList>
    </citation>
    <scope>NUCLEOTIDE SEQUENCE [LARGE SCALE GENOMIC DNA]</scope>
    <source>
        <strain evidence="1 2">DSM 21331</strain>
    </source>
</reference>
<gene>
    <name evidence="1" type="ORF">ABID43_000855</name>
</gene>
<name>A0ABV2L3G2_9HYPH</name>
<organism evidence="1 2">
    <name type="scientific">Methylobacterium goesingense</name>
    <dbReference type="NCBI Taxonomy" id="243690"/>
    <lineage>
        <taxon>Bacteria</taxon>
        <taxon>Pseudomonadati</taxon>
        <taxon>Pseudomonadota</taxon>
        <taxon>Alphaproteobacteria</taxon>
        <taxon>Hyphomicrobiales</taxon>
        <taxon>Methylobacteriaceae</taxon>
        <taxon>Methylobacterium</taxon>
    </lineage>
</organism>
<dbReference type="PROSITE" id="PS51257">
    <property type="entry name" value="PROKAR_LIPOPROTEIN"/>
    <property type="match status" value="1"/>
</dbReference>
<keyword evidence="2" id="KW-1185">Reference proteome</keyword>